<proteinExistence type="predicted"/>
<evidence type="ECO:0000313" key="4">
    <source>
        <dbReference type="Proteomes" id="UP000664317"/>
    </source>
</evidence>
<protein>
    <submittedName>
        <fullName evidence="3">BatD family protein</fullName>
    </submittedName>
</protein>
<dbReference type="InterPro" id="IPR025738">
    <property type="entry name" value="BatD"/>
</dbReference>
<dbReference type="PANTHER" id="PTHR40940:SF1">
    <property type="entry name" value="PROTEIN BATD"/>
    <property type="match status" value="1"/>
</dbReference>
<evidence type="ECO:0000256" key="1">
    <source>
        <dbReference type="SAM" id="Phobius"/>
    </source>
</evidence>
<accession>A0ABS3C7Z0</accession>
<dbReference type="EMBL" id="JAFKCT010000011">
    <property type="protein sequence ID" value="MBN7813232.1"/>
    <property type="molecule type" value="Genomic_DNA"/>
</dbReference>
<feature type="signal peptide" evidence="2">
    <location>
        <begin position="1"/>
        <end position="23"/>
    </location>
</feature>
<dbReference type="PANTHER" id="PTHR40940">
    <property type="entry name" value="PROTEIN BATD-RELATED"/>
    <property type="match status" value="1"/>
</dbReference>
<name>A0ABS3C7Z0_9BACT</name>
<keyword evidence="1" id="KW-0472">Membrane</keyword>
<keyword evidence="2" id="KW-0732">Signal</keyword>
<reference evidence="3 4" key="1">
    <citation type="submission" date="2021-03" db="EMBL/GenBank/DDBJ databases">
        <title>novel species isolated from a fishpond in China.</title>
        <authorList>
            <person name="Lu H."/>
            <person name="Cai Z."/>
        </authorList>
    </citation>
    <scope>NUCLEOTIDE SEQUENCE [LARGE SCALE GENOMIC DNA]</scope>
    <source>
        <strain evidence="3 4">H41</strain>
    </source>
</reference>
<dbReference type="RefSeq" id="WP_206580008.1">
    <property type="nucleotide sequence ID" value="NZ_JAFKCT010000011.1"/>
</dbReference>
<sequence length="450" mass="50675">MARNGRLIAAVGLFLGLCMQSLAQTIWADVTVNKSSVYVGEPVEVSVKVYTSTWFTTGLDLGNIKVKDAFSVYFRPVSISFQRDGQTYAGVQQIYHVFPYEVGQVTFPVLDIEVESPAPRGFKGIKHSVKSKERIITVKPPPSSFSSGEWLVAGGLSASEQWTGPDSYRDRKQVKVGDVLERKITRTAYSTVAELIPPIVWDSLPGVSEYPARSAVSNHKDKTSFSATRTETMRYLFEKEGEVTIPEMVFTWYNSSHKKLYKRTLKAVTVQVAPNPDLGVLASVRDSLAQQQEEILAEEASEKPRLILGMSPRRFVVFAVLVFGGALVLFFFGKKVLLLYRQRHQAYLHSERYYWDLFRKEYSKGNPSSIAKALYRWLDELHLAEPTVAYFVQHYGAPVLQKSLETAKPSGNWPVGAFEKRLEGDWAKARENCLGVRSKPEAEARLWVNP</sequence>
<evidence type="ECO:0000313" key="3">
    <source>
        <dbReference type="EMBL" id="MBN7813232.1"/>
    </source>
</evidence>
<comment type="caution">
    <text evidence="3">The sequence shown here is derived from an EMBL/GenBank/DDBJ whole genome shotgun (WGS) entry which is preliminary data.</text>
</comment>
<keyword evidence="1" id="KW-1133">Transmembrane helix</keyword>
<feature type="transmembrane region" description="Helical" evidence="1">
    <location>
        <begin position="315"/>
        <end position="333"/>
    </location>
</feature>
<feature type="chain" id="PRO_5047526211" evidence="2">
    <location>
        <begin position="24"/>
        <end position="450"/>
    </location>
</feature>
<organism evidence="3 4">
    <name type="scientific">Algoriphagus oliviformis</name>
    <dbReference type="NCBI Taxonomy" id="2811231"/>
    <lineage>
        <taxon>Bacteria</taxon>
        <taxon>Pseudomonadati</taxon>
        <taxon>Bacteroidota</taxon>
        <taxon>Cytophagia</taxon>
        <taxon>Cytophagales</taxon>
        <taxon>Cyclobacteriaceae</taxon>
        <taxon>Algoriphagus</taxon>
    </lineage>
</organism>
<keyword evidence="1" id="KW-0812">Transmembrane</keyword>
<dbReference type="Proteomes" id="UP000664317">
    <property type="component" value="Unassembled WGS sequence"/>
</dbReference>
<gene>
    <name evidence="3" type="ORF">J0A68_19915</name>
</gene>
<keyword evidence="4" id="KW-1185">Reference proteome</keyword>
<evidence type="ECO:0000256" key="2">
    <source>
        <dbReference type="SAM" id="SignalP"/>
    </source>
</evidence>